<dbReference type="PANTHER" id="PTHR24117:SF8">
    <property type="entry name" value="BCL-6 COREPRESSOR"/>
    <property type="match status" value="1"/>
</dbReference>
<feature type="region of interest" description="Disordered" evidence="2">
    <location>
        <begin position="1380"/>
        <end position="1425"/>
    </location>
</feature>
<evidence type="ECO:0000313" key="4">
    <source>
        <dbReference type="EMBL" id="KAF0046345.1"/>
    </source>
</evidence>
<comment type="caution">
    <text evidence="4">The sequence shown here is derived from an EMBL/GenBank/DDBJ whole genome shotgun (WGS) entry which is preliminary data.</text>
</comment>
<feature type="region of interest" description="Disordered" evidence="2">
    <location>
        <begin position="656"/>
        <end position="679"/>
    </location>
</feature>
<dbReference type="Proteomes" id="UP000438429">
    <property type="component" value="Unassembled WGS sequence"/>
</dbReference>
<feature type="compositionally biased region" description="Polar residues" evidence="2">
    <location>
        <begin position="801"/>
        <end position="810"/>
    </location>
</feature>
<feature type="region of interest" description="Disordered" evidence="2">
    <location>
        <begin position="343"/>
        <end position="388"/>
    </location>
</feature>
<sequence length="1425" mass="154462">MQDGLQRAVSVPLALAERVNVLWTPLKEMVVYGNIACKSDAQVAAKALEAAVFGAYYNVMINLRDITDETFTAATHQRASALLQEAKDAAAAVLHAAADRKHGRLSDVRNQGSQHGKVDTSSAHRMNPLAALSIDRNALVGEHLRTHGGMFYPSIRPLSAEKPPEPGTSLPLGYNVLYKPDVTLLDGQKPANGYVGLYKNPAPGLQKPLVVPAAGADGVGLVLPSNKQSDPGLNGAGGFLRLPWISPYADATMYPFLDMAYKASFLSQPSAFIHQQLAYQSLCAAGAESSTTGEDRLFYQPRYAPAHISSPLGPPITIPSANPAPAVLSPLPHCQDKALQGIGPQVQQEPSAFSTSPQIRQEPQHTQRQHGSSSSGGRSGVPVNSSASSAAIELPPVTCHPCSVPSPQSLSHTATDVQKSVYTNTSSSSTSISVSHPFYMAGLSSEHCSHKNSGSNKTKDTSSDRCSVEKCKSRIKTSLDRAVPQKSAKTPGESPLDLSAKELEVFADGFPSKLEALAKLGCLPPSHYGLLASQGERLKEGPLVTSVKTPDHPELIGTVPSPWVVPVPSSAVGSDHYRHSQIIQSVDNIPHRSQNNSPNPASGGRLSVTSPSPKSKVEWPQALDTDLENGPLNNKRETHTFSGKQIITAAQPEAQENPLHPQQQQSHVENGNTSSQIFGESYLPPGLGYTNRFIPYSVAENMSLQRMSIPGKDTVYPHSIFLGRNFYPPHMAPKHGLPYGVHLYHNSQELAPTTMSSYPGLNTKDRLENRSNNQTKLCNTELYRKDADSSPKSDNERDKSTNQTMKTSGKSLTAVRDDIVCIDLVRDETDNDFSSNKHSSPATRAEDSSKQKVLPPNQAAERRPSPQIQTSQPKPPHHKCSSSPPNKEEIPEEEEALSRKLIPEEPTMGCARTSPQQFSRNCKTGASGGPGDLMSVRTSGVVSHEAQSKGLSSKMVDLEQSPYRNSKSLGPVGKDNCSSDCTSSYNIVGAVCTVTSPTSPVHGGSRRPDSPVHGGSRCPDSPVQGGSCRPDSPVQGGSRRPDSPVHGGIRRPDSPVHRGSRRPESPVHGGIRRPDSPVQGGSRRPDSPVHGGSRRPDSPVQGGSRRPDSQTCEPGIFSAAAHGNTNPVAPTCRSVNGNYSTVHPSYRNISLSGPNQGSSDSQGHSFGNNQTCVNNISGVSTYRNCFHGSETCWQFSPGNPTNGGLNRMRGHLTRDLECERNSDSCGDVMDPLAGEDEDEDEEDEGPGCSGSRRSDLTRRIANSSGFLGDRFKCVTTELYSDSSQLSREQRALQSSIGRLKKGRVEETREEETNGEERMEERMEKERRREERREETREEEKKEEERTEETREGNPNKFTQDDVNRLKVRIELNGLRLNKARLPREPGQRKWKIHSRGHVTLRQSGSVQNQNQSETFWDQPSPGSVH</sequence>
<dbReference type="InterPro" id="IPR007044">
    <property type="entry name" value="Cyclodeamin/CycHdrlase"/>
</dbReference>
<proteinExistence type="inferred from homology"/>
<dbReference type="GO" id="GO:0000122">
    <property type="term" value="P:negative regulation of transcription by RNA polymerase II"/>
    <property type="evidence" value="ECO:0007669"/>
    <property type="project" value="TreeGrafter"/>
</dbReference>
<feature type="compositionally biased region" description="Low complexity" evidence="2">
    <location>
        <begin position="371"/>
        <end position="386"/>
    </location>
</feature>
<feature type="compositionally biased region" description="Acidic residues" evidence="2">
    <location>
        <begin position="1233"/>
        <end position="1245"/>
    </location>
</feature>
<feature type="region of interest" description="Disordered" evidence="2">
    <location>
        <begin position="1219"/>
        <end position="1256"/>
    </location>
</feature>
<dbReference type="GO" id="GO:0003824">
    <property type="term" value="F:catalytic activity"/>
    <property type="evidence" value="ECO:0007669"/>
    <property type="project" value="InterPro"/>
</dbReference>
<feature type="region of interest" description="Disordered" evidence="2">
    <location>
        <begin position="585"/>
        <end position="618"/>
    </location>
</feature>
<evidence type="ECO:0000256" key="1">
    <source>
        <dbReference type="ARBA" id="ARBA00034703"/>
    </source>
</evidence>
<dbReference type="PANTHER" id="PTHR24117">
    <property type="entry name" value="AGAP007537-PB"/>
    <property type="match status" value="1"/>
</dbReference>
<reference evidence="4 5" key="1">
    <citation type="submission" date="2019-06" db="EMBL/GenBank/DDBJ databases">
        <title>Draft genomes of female and male turbot (Scophthalmus maximus).</title>
        <authorList>
            <person name="Xu H."/>
            <person name="Xu X.-W."/>
            <person name="Shao C."/>
            <person name="Chen S."/>
        </authorList>
    </citation>
    <scope>NUCLEOTIDE SEQUENCE [LARGE SCALE GENOMIC DNA]</scope>
    <source>
        <strain evidence="4">Ysfricsl-2016a</strain>
        <tissue evidence="4">Blood</tissue>
    </source>
</reference>
<feature type="compositionally biased region" description="Polar residues" evidence="2">
    <location>
        <begin position="832"/>
        <end position="842"/>
    </location>
</feature>
<feature type="compositionally biased region" description="Polar residues" evidence="2">
    <location>
        <begin position="345"/>
        <end position="370"/>
    </location>
</feature>
<comment type="similarity">
    <text evidence="1">Belongs to the BCOR family.</text>
</comment>
<feature type="compositionally biased region" description="Basic and acidic residues" evidence="2">
    <location>
        <begin position="1050"/>
        <end position="1065"/>
    </location>
</feature>
<dbReference type="InterPro" id="IPR036178">
    <property type="entry name" value="Formintransfe-cycloase-like_sf"/>
</dbReference>
<feature type="compositionally biased region" description="Basic and acidic residues" evidence="2">
    <location>
        <begin position="1302"/>
        <end position="1364"/>
    </location>
</feature>
<feature type="region of interest" description="Disordered" evidence="2">
    <location>
        <begin position="995"/>
        <end position="1127"/>
    </location>
</feature>
<organism evidence="4 5">
    <name type="scientific">Scophthalmus maximus</name>
    <name type="common">Turbot</name>
    <name type="synonym">Psetta maxima</name>
    <dbReference type="NCBI Taxonomy" id="52904"/>
    <lineage>
        <taxon>Eukaryota</taxon>
        <taxon>Metazoa</taxon>
        <taxon>Chordata</taxon>
        <taxon>Craniata</taxon>
        <taxon>Vertebrata</taxon>
        <taxon>Euteleostomi</taxon>
        <taxon>Actinopterygii</taxon>
        <taxon>Neopterygii</taxon>
        <taxon>Teleostei</taxon>
        <taxon>Neoteleostei</taxon>
        <taxon>Acanthomorphata</taxon>
        <taxon>Carangaria</taxon>
        <taxon>Pleuronectiformes</taxon>
        <taxon>Pleuronectoidei</taxon>
        <taxon>Scophthalmidae</taxon>
        <taxon>Scophthalmus</taxon>
    </lineage>
</organism>
<feature type="region of interest" description="Disordered" evidence="2">
    <location>
        <begin position="830"/>
        <end position="976"/>
    </location>
</feature>
<dbReference type="Pfam" id="PF04961">
    <property type="entry name" value="FTCD_C"/>
    <property type="match status" value="1"/>
</dbReference>
<protein>
    <recommendedName>
        <fullName evidence="3">Cyclodeaminase/cyclohydrolase domain-containing protein</fullName>
    </recommendedName>
</protein>
<dbReference type="GO" id="GO:0005634">
    <property type="term" value="C:nucleus"/>
    <property type="evidence" value="ECO:0007669"/>
    <property type="project" value="TreeGrafter"/>
</dbReference>
<feature type="domain" description="Cyclodeaminase/cyclohydrolase" evidence="3">
    <location>
        <begin position="1"/>
        <end position="80"/>
    </location>
</feature>
<feature type="compositionally biased region" description="Basic residues" evidence="2">
    <location>
        <begin position="1388"/>
        <end position="1398"/>
    </location>
</feature>
<evidence type="ECO:0000313" key="5">
    <source>
        <dbReference type="Proteomes" id="UP000438429"/>
    </source>
</evidence>
<name>A0A6A4TM30_SCOMX</name>
<feature type="compositionally biased region" description="Basic and acidic residues" evidence="2">
    <location>
        <begin position="457"/>
        <end position="467"/>
    </location>
</feature>
<evidence type="ECO:0000259" key="3">
    <source>
        <dbReference type="Pfam" id="PF04961"/>
    </source>
</evidence>
<feature type="compositionally biased region" description="Polar residues" evidence="2">
    <location>
        <begin position="1400"/>
        <end position="1425"/>
    </location>
</feature>
<dbReference type="Gene3D" id="1.20.120.680">
    <property type="entry name" value="Formiminotetrahydrofolate cyclodeaminase monomer, up-and-down helical bundle"/>
    <property type="match status" value="1"/>
</dbReference>
<feature type="compositionally biased region" description="Polar residues" evidence="2">
    <location>
        <begin position="1279"/>
        <end position="1296"/>
    </location>
</feature>
<feature type="compositionally biased region" description="Basic and acidic residues" evidence="2">
    <location>
        <begin position="782"/>
        <end position="800"/>
    </location>
</feature>
<dbReference type="GO" id="GO:0003714">
    <property type="term" value="F:transcription corepressor activity"/>
    <property type="evidence" value="ECO:0007669"/>
    <property type="project" value="TreeGrafter"/>
</dbReference>
<dbReference type="SUPFAM" id="SSF101262">
    <property type="entry name" value="Methenyltetrahydrofolate cyclohydrolase-like"/>
    <property type="match status" value="1"/>
</dbReference>
<feature type="region of interest" description="Disordered" evidence="2">
    <location>
        <begin position="1279"/>
        <end position="1364"/>
    </location>
</feature>
<gene>
    <name evidence="4" type="ORF">F2P81_002874</name>
</gene>
<evidence type="ECO:0000256" key="2">
    <source>
        <dbReference type="SAM" id="MobiDB-lite"/>
    </source>
</evidence>
<feature type="compositionally biased region" description="Polar residues" evidence="2">
    <location>
        <begin position="585"/>
        <end position="600"/>
    </location>
</feature>
<dbReference type="EMBL" id="VEVO01000002">
    <property type="protein sequence ID" value="KAF0046345.1"/>
    <property type="molecule type" value="Genomic_DNA"/>
</dbReference>
<feature type="compositionally biased region" description="Polar residues" evidence="2">
    <location>
        <begin position="660"/>
        <end position="678"/>
    </location>
</feature>
<accession>A0A6A4TM30</accession>
<feature type="region of interest" description="Disordered" evidence="2">
    <location>
        <begin position="446"/>
        <end position="467"/>
    </location>
</feature>
<feature type="compositionally biased region" description="Polar residues" evidence="2">
    <location>
        <begin position="913"/>
        <end position="924"/>
    </location>
</feature>
<feature type="region of interest" description="Disordered" evidence="2">
    <location>
        <begin position="754"/>
        <end position="810"/>
    </location>
</feature>
<dbReference type="InterPro" id="IPR047144">
    <property type="entry name" value="BCOR-like"/>
</dbReference>